<evidence type="ECO:0000313" key="4">
    <source>
        <dbReference type="Proteomes" id="UP001270362"/>
    </source>
</evidence>
<sequence>ATGIGQGIAEAFAKSGASNISLLSRREAPLAATKTLLEARYPETKVHVFPVDLTDKDATDRVIGTIVSQVGRIDVLMANAGYAHDMKDMMDIEADDWFRSFEVNVKGNFNLLRAFLPHSTPGAAVVETTTILTVPAILGFSGYGASKFASHKLFVYLKADADVIASTDKYTLGMRGWNDHNRARLG</sequence>
<keyword evidence="2" id="KW-0560">Oxidoreductase</keyword>
<evidence type="ECO:0000313" key="3">
    <source>
        <dbReference type="EMBL" id="KAK3683867.1"/>
    </source>
</evidence>
<reference evidence="3" key="2">
    <citation type="submission" date="2023-06" db="EMBL/GenBank/DDBJ databases">
        <authorList>
            <consortium name="Lawrence Berkeley National Laboratory"/>
            <person name="Haridas S."/>
            <person name="Hensen N."/>
            <person name="Bonometti L."/>
            <person name="Westerberg I."/>
            <person name="Brannstrom I.O."/>
            <person name="Guillou S."/>
            <person name="Cros-Aarteil S."/>
            <person name="Calhoun S."/>
            <person name="Kuo A."/>
            <person name="Mondo S."/>
            <person name="Pangilinan J."/>
            <person name="Riley R."/>
            <person name="Labutti K."/>
            <person name="Andreopoulos B."/>
            <person name="Lipzen A."/>
            <person name="Chen C."/>
            <person name="Yanf M."/>
            <person name="Daum C."/>
            <person name="Ng V."/>
            <person name="Clum A."/>
            <person name="Steindorff A."/>
            <person name="Ohm R."/>
            <person name="Martin F."/>
            <person name="Silar P."/>
            <person name="Natvig D."/>
            <person name="Lalanne C."/>
            <person name="Gautier V."/>
            <person name="Ament-Velasquez S.L."/>
            <person name="Kruys A."/>
            <person name="Hutchinson M.I."/>
            <person name="Powell A.J."/>
            <person name="Barry K."/>
            <person name="Miller A.N."/>
            <person name="Grigoriev I.V."/>
            <person name="Debuchy R."/>
            <person name="Gladieux P."/>
            <person name="Thoren M.H."/>
            <person name="Johannesson H."/>
        </authorList>
    </citation>
    <scope>NUCLEOTIDE SEQUENCE</scope>
    <source>
        <strain evidence="3">CBS 314.62</strain>
    </source>
</reference>
<protein>
    <recommendedName>
        <fullName evidence="5">NAD(P)-binding protein</fullName>
    </recommendedName>
</protein>
<organism evidence="3 4">
    <name type="scientific">Podospora appendiculata</name>
    <dbReference type="NCBI Taxonomy" id="314037"/>
    <lineage>
        <taxon>Eukaryota</taxon>
        <taxon>Fungi</taxon>
        <taxon>Dikarya</taxon>
        <taxon>Ascomycota</taxon>
        <taxon>Pezizomycotina</taxon>
        <taxon>Sordariomycetes</taxon>
        <taxon>Sordariomycetidae</taxon>
        <taxon>Sordariales</taxon>
        <taxon>Podosporaceae</taxon>
        <taxon>Podospora</taxon>
    </lineage>
</organism>
<proteinExistence type="inferred from homology"/>
<dbReference type="CDD" id="cd05233">
    <property type="entry name" value="SDR_c"/>
    <property type="match status" value="1"/>
</dbReference>
<evidence type="ECO:0000256" key="2">
    <source>
        <dbReference type="ARBA" id="ARBA00023002"/>
    </source>
</evidence>
<name>A0AAE0X3J7_9PEZI</name>
<dbReference type="Pfam" id="PF00106">
    <property type="entry name" value="adh_short"/>
    <property type="match status" value="1"/>
</dbReference>
<evidence type="ECO:0008006" key="5">
    <source>
        <dbReference type="Google" id="ProtNLM"/>
    </source>
</evidence>
<dbReference type="EMBL" id="JAULSO010000004">
    <property type="protein sequence ID" value="KAK3683867.1"/>
    <property type="molecule type" value="Genomic_DNA"/>
</dbReference>
<dbReference type="PANTHER" id="PTHR42901:SF1">
    <property type="entry name" value="ALCOHOL DEHYDROGENASE"/>
    <property type="match status" value="1"/>
</dbReference>
<evidence type="ECO:0000256" key="1">
    <source>
        <dbReference type="ARBA" id="ARBA00006484"/>
    </source>
</evidence>
<keyword evidence="4" id="KW-1185">Reference proteome</keyword>
<accession>A0AAE0X3J7</accession>
<dbReference type="InterPro" id="IPR002347">
    <property type="entry name" value="SDR_fam"/>
</dbReference>
<reference evidence="3" key="1">
    <citation type="journal article" date="2023" name="Mol. Phylogenet. Evol.">
        <title>Genome-scale phylogeny and comparative genomics of the fungal order Sordariales.</title>
        <authorList>
            <person name="Hensen N."/>
            <person name="Bonometti L."/>
            <person name="Westerberg I."/>
            <person name="Brannstrom I.O."/>
            <person name="Guillou S."/>
            <person name="Cros-Aarteil S."/>
            <person name="Calhoun S."/>
            <person name="Haridas S."/>
            <person name="Kuo A."/>
            <person name="Mondo S."/>
            <person name="Pangilinan J."/>
            <person name="Riley R."/>
            <person name="LaButti K."/>
            <person name="Andreopoulos B."/>
            <person name="Lipzen A."/>
            <person name="Chen C."/>
            <person name="Yan M."/>
            <person name="Daum C."/>
            <person name="Ng V."/>
            <person name="Clum A."/>
            <person name="Steindorff A."/>
            <person name="Ohm R.A."/>
            <person name="Martin F."/>
            <person name="Silar P."/>
            <person name="Natvig D.O."/>
            <person name="Lalanne C."/>
            <person name="Gautier V."/>
            <person name="Ament-Velasquez S.L."/>
            <person name="Kruys A."/>
            <person name="Hutchinson M.I."/>
            <person name="Powell A.J."/>
            <person name="Barry K."/>
            <person name="Miller A.N."/>
            <person name="Grigoriev I.V."/>
            <person name="Debuchy R."/>
            <person name="Gladieux P."/>
            <person name="Hiltunen Thoren M."/>
            <person name="Johannesson H."/>
        </authorList>
    </citation>
    <scope>NUCLEOTIDE SEQUENCE</scope>
    <source>
        <strain evidence="3">CBS 314.62</strain>
    </source>
</reference>
<feature type="non-terminal residue" evidence="3">
    <location>
        <position position="1"/>
    </location>
</feature>
<dbReference type="AlphaFoldDB" id="A0AAE0X3J7"/>
<dbReference type="Gene3D" id="3.40.50.720">
    <property type="entry name" value="NAD(P)-binding Rossmann-like Domain"/>
    <property type="match status" value="1"/>
</dbReference>
<comment type="similarity">
    <text evidence="1">Belongs to the short-chain dehydrogenases/reductases (SDR) family.</text>
</comment>
<dbReference type="Proteomes" id="UP001270362">
    <property type="component" value="Unassembled WGS sequence"/>
</dbReference>
<dbReference type="GO" id="GO:0016491">
    <property type="term" value="F:oxidoreductase activity"/>
    <property type="evidence" value="ECO:0007669"/>
    <property type="project" value="UniProtKB-KW"/>
</dbReference>
<gene>
    <name evidence="3" type="ORF">B0T22DRAFT_383581</name>
</gene>
<dbReference type="PANTHER" id="PTHR42901">
    <property type="entry name" value="ALCOHOL DEHYDROGENASE"/>
    <property type="match status" value="1"/>
</dbReference>
<dbReference type="SUPFAM" id="SSF51735">
    <property type="entry name" value="NAD(P)-binding Rossmann-fold domains"/>
    <property type="match status" value="1"/>
</dbReference>
<dbReference type="InterPro" id="IPR036291">
    <property type="entry name" value="NAD(P)-bd_dom_sf"/>
</dbReference>
<comment type="caution">
    <text evidence="3">The sequence shown here is derived from an EMBL/GenBank/DDBJ whole genome shotgun (WGS) entry which is preliminary data.</text>
</comment>